<name>A0A417YGJ9_9BACI</name>
<dbReference type="OrthoDB" id="2931639at2"/>
<dbReference type="RefSeq" id="WP_118889508.1">
    <property type="nucleotide sequence ID" value="NZ_PHUT01000007.1"/>
</dbReference>
<comment type="caution">
    <text evidence="1">The sequence shown here is derived from an EMBL/GenBank/DDBJ whole genome shotgun (WGS) entry which is preliminary data.</text>
</comment>
<gene>
    <name evidence="1" type="ORF">D1B32_11975</name>
</gene>
<evidence type="ECO:0000313" key="2">
    <source>
        <dbReference type="Proteomes" id="UP000285456"/>
    </source>
</evidence>
<dbReference type="EMBL" id="QWEH01000007">
    <property type="protein sequence ID" value="RHW31950.1"/>
    <property type="molecule type" value="Genomic_DNA"/>
</dbReference>
<dbReference type="AlphaFoldDB" id="A0A417YGJ9"/>
<dbReference type="Proteomes" id="UP000285456">
    <property type="component" value="Unassembled WGS sequence"/>
</dbReference>
<evidence type="ECO:0000313" key="1">
    <source>
        <dbReference type="EMBL" id="RHW31950.1"/>
    </source>
</evidence>
<keyword evidence="2" id="KW-1185">Reference proteome</keyword>
<organism evidence="1 2">
    <name type="scientific">Oceanobacillus profundus</name>
    <dbReference type="NCBI Taxonomy" id="372463"/>
    <lineage>
        <taxon>Bacteria</taxon>
        <taxon>Bacillati</taxon>
        <taxon>Bacillota</taxon>
        <taxon>Bacilli</taxon>
        <taxon>Bacillales</taxon>
        <taxon>Bacillaceae</taxon>
        <taxon>Oceanobacillus</taxon>
    </lineage>
</organism>
<sequence length="125" mass="15082">MNNKELMKKVIELDTQPLYTREQSQRVMIQISIIRKAFGVKNSETDAKVLDYERERILSNQEIEKEFKQYVGYWEWAIKPNNQDKARTFENQVYDFIEGVRFFDENLAESFKESFAILFKNRLKL</sequence>
<proteinExistence type="predicted"/>
<reference evidence="1 2" key="1">
    <citation type="journal article" date="2007" name="Int. J. Syst. Evol. Microbiol.">
        <title>Oceanobacillus profundus sp. nov., isolated from a deep-sea sediment core.</title>
        <authorList>
            <person name="Kim Y.G."/>
            <person name="Choi D.H."/>
            <person name="Hyun S."/>
            <person name="Cho B.C."/>
        </authorList>
    </citation>
    <scope>NUCLEOTIDE SEQUENCE [LARGE SCALE GENOMIC DNA]</scope>
    <source>
        <strain evidence="1 2">DSM 18246</strain>
    </source>
</reference>
<protein>
    <submittedName>
        <fullName evidence="1">Uncharacterized protein</fullName>
    </submittedName>
</protein>
<accession>A0A417YGJ9</accession>